<comment type="caution">
    <text evidence="1">The sequence shown here is derived from an EMBL/GenBank/DDBJ whole genome shotgun (WGS) entry which is preliminary data.</text>
</comment>
<dbReference type="EMBL" id="JAAGWY010000005">
    <property type="protein sequence ID" value="NEN07845.1"/>
    <property type="molecule type" value="Genomic_DNA"/>
</dbReference>
<reference evidence="1 2" key="1">
    <citation type="journal article" date="2014" name="J. Microbiol.">
        <title>Diaminobutyricibacter tongyongensis gen. nov., sp. nov. and Homoserinibacter gongjuensis gen. nov., sp. nov. belong to the family Microbacteriaceae.</title>
        <authorList>
            <person name="Kim S.J."/>
            <person name="Ahn J.H."/>
            <person name="Weon H.Y."/>
            <person name="Hamada M."/>
            <person name="Suzuki K."/>
            <person name="Kwon S.W."/>
        </authorList>
    </citation>
    <scope>NUCLEOTIDE SEQUENCE [LARGE SCALE GENOMIC DNA]</scope>
    <source>
        <strain evidence="1 2">NBRC 108724</strain>
    </source>
</reference>
<gene>
    <name evidence="1" type="ORF">G3T36_18470</name>
</gene>
<sequence>MTDDDNLIEPVPVVLLPPNWDRRGDVTIPLRGRYVVQTEASRYHLDFETGYLTRFRGEHDSEDPFVPPASHMRFDGESLKILRVLLLKIGWPMVVDVQRLGDPTVVAFTRRTTTFVSAITPSVGTL</sequence>
<keyword evidence="2" id="KW-1185">Reference proteome</keyword>
<dbReference type="AlphaFoldDB" id="A0A6L9Y2U8"/>
<evidence type="ECO:0000313" key="1">
    <source>
        <dbReference type="EMBL" id="NEN07845.1"/>
    </source>
</evidence>
<dbReference type="Proteomes" id="UP000474967">
    <property type="component" value="Unassembled WGS sequence"/>
</dbReference>
<organism evidence="1 2">
    <name type="scientific">Leifsonia tongyongensis</name>
    <dbReference type="NCBI Taxonomy" id="1268043"/>
    <lineage>
        <taxon>Bacteria</taxon>
        <taxon>Bacillati</taxon>
        <taxon>Actinomycetota</taxon>
        <taxon>Actinomycetes</taxon>
        <taxon>Micrococcales</taxon>
        <taxon>Microbacteriaceae</taxon>
        <taxon>Leifsonia</taxon>
    </lineage>
</organism>
<accession>A0A6L9Y2U8</accession>
<name>A0A6L9Y2U8_9MICO</name>
<evidence type="ECO:0000313" key="2">
    <source>
        <dbReference type="Proteomes" id="UP000474967"/>
    </source>
</evidence>
<proteinExistence type="predicted"/>
<protein>
    <submittedName>
        <fullName evidence="1">Uncharacterized protein</fullName>
    </submittedName>
</protein>
<dbReference type="RefSeq" id="WP_163291329.1">
    <property type="nucleotide sequence ID" value="NZ_JAAGWY010000005.1"/>
</dbReference>